<gene>
    <name evidence="2" type="ORF">N7496_008542</name>
</gene>
<name>A0A9W9RYM2_9EURO</name>
<evidence type="ECO:0000313" key="2">
    <source>
        <dbReference type="EMBL" id="KAJ5368782.1"/>
    </source>
</evidence>
<reference evidence="2" key="2">
    <citation type="journal article" date="2023" name="IMA Fungus">
        <title>Comparative genomic study of the Penicillium genus elucidates a diverse pangenome and 15 lateral gene transfer events.</title>
        <authorList>
            <person name="Petersen C."/>
            <person name="Sorensen T."/>
            <person name="Nielsen M.R."/>
            <person name="Sondergaard T.E."/>
            <person name="Sorensen J.L."/>
            <person name="Fitzpatrick D.A."/>
            <person name="Frisvad J.C."/>
            <person name="Nielsen K.L."/>
        </authorList>
    </citation>
    <scope>NUCLEOTIDE SEQUENCE</scope>
    <source>
        <strain evidence="2">IBT 29864</strain>
    </source>
</reference>
<feature type="domain" description="Linalool dehydratase/isomerase" evidence="1">
    <location>
        <begin position="49"/>
        <end position="109"/>
    </location>
</feature>
<organism evidence="2 3">
    <name type="scientific">Penicillium cataractarum</name>
    <dbReference type="NCBI Taxonomy" id="2100454"/>
    <lineage>
        <taxon>Eukaryota</taxon>
        <taxon>Fungi</taxon>
        <taxon>Dikarya</taxon>
        <taxon>Ascomycota</taxon>
        <taxon>Pezizomycotina</taxon>
        <taxon>Eurotiomycetes</taxon>
        <taxon>Eurotiomycetidae</taxon>
        <taxon>Eurotiales</taxon>
        <taxon>Aspergillaceae</taxon>
        <taxon>Penicillium</taxon>
    </lineage>
</organism>
<dbReference type="EMBL" id="JAPZBS010000007">
    <property type="protein sequence ID" value="KAJ5368782.1"/>
    <property type="molecule type" value="Genomic_DNA"/>
</dbReference>
<dbReference type="GeneID" id="81440640"/>
<dbReference type="Proteomes" id="UP001147782">
    <property type="component" value="Unassembled WGS sequence"/>
</dbReference>
<dbReference type="InterPro" id="IPR041411">
    <property type="entry name" value="Ldi"/>
</dbReference>
<dbReference type="Pfam" id="PF18566">
    <property type="entry name" value="Ldi"/>
    <property type="match status" value="1"/>
</dbReference>
<accession>A0A9W9RYM2</accession>
<comment type="caution">
    <text evidence="2">The sequence shown here is derived from an EMBL/GenBank/DDBJ whole genome shotgun (WGS) entry which is preliminary data.</text>
</comment>
<keyword evidence="3" id="KW-1185">Reference proteome</keyword>
<dbReference type="RefSeq" id="XP_056553524.1">
    <property type="nucleotide sequence ID" value="XM_056701461.1"/>
</dbReference>
<evidence type="ECO:0000313" key="3">
    <source>
        <dbReference type="Proteomes" id="UP001147782"/>
    </source>
</evidence>
<evidence type="ECO:0000259" key="1">
    <source>
        <dbReference type="Pfam" id="PF18566"/>
    </source>
</evidence>
<reference evidence="2" key="1">
    <citation type="submission" date="2022-11" db="EMBL/GenBank/DDBJ databases">
        <authorList>
            <person name="Petersen C."/>
        </authorList>
    </citation>
    <scope>NUCLEOTIDE SEQUENCE</scope>
    <source>
        <strain evidence="2">IBT 29864</strain>
    </source>
</reference>
<protein>
    <recommendedName>
        <fullName evidence="1">Linalool dehydratase/isomerase domain-containing protein</fullName>
    </recommendedName>
</protein>
<sequence length="172" mass="19612">MPCQGIHYQYRRASRTAASYGRWCLSRSPGATRNHHIADSAEILQAAREFYKENRSTIKFPYNQPTLGYVIKWLSELGKTTELDGLLAYADKHLQPTWENGGLYYPRNDIATDEEGHWTHMDPFSGNSAIGYARLNVENGQKIMMHAPWTKETLVDRPFVDGLDLSQGMDCL</sequence>
<dbReference type="AlphaFoldDB" id="A0A9W9RYM2"/>
<proteinExistence type="predicted"/>
<dbReference type="OrthoDB" id="4277097at2759"/>